<organism evidence="2 3">
    <name type="scientific">Chloroherpeton thalassium (strain ATCC 35110 / GB-78)</name>
    <dbReference type="NCBI Taxonomy" id="517418"/>
    <lineage>
        <taxon>Bacteria</taxon>
        <taxon>Pseudomonadati</taxon>
        <taxon>Chlorobiota</taxon>
        <taxon>Chlorobiia</taxon>
        <taxon>Chlorobiales</taxon>
        <taxon>Chloroherpetonaceae</taxon>
        <taxon>Chloroherpeton</taxon>
    </lineage>
</organism>
<gene>
    <name evidence="2" type="ordered locus">Ctha_0143</name>
</gene>
<evidence type="ECO:0000256" key="1">
    <source>
        <dbReference type="SAM" id="MobiDB-lite"/>
    </source>
</evidence>
<name>B3QSX1_CHLT3</name>
<evidence type="ECO:0000313" key="2">
    <source>
        <dbReference type="EMBL" id="ACF12614.1"/>
    </source>
</evidence>
<feature type="region of interest" description="Disordered" evidence="1">
    <location>
        <begin position="45"/>
        <end position="67"/>
    </location>
</feature>
<dbReference type="eggNOG" id="COG2812">
    <property type="taxonomic scope" value="Bacteria"/>
</dbReference>
<protein>
    <submittedName>
        <fullName evidence="2">Uncharacterized protein</fullName>
    </submittedName>
</protein>
<dbReference type="RefSeq" id="WP_012498698.1">
    <property type="nucleotide sequence ID" value="NC_011026.1"/>
</dbReference>
<accession>B3QSX1</accession>
<sequence>MAGQTNITALTRIPSSSEVLSIDFQAWKEKFNKFIEESTYQPKLLGKKRSQENNPDASKETQPERFAEEHKPILPIEEISRRWENFLLSLEEKGNGLLASNLKVCEIKALKGRELTLLCSKEFAFEMLSGELARLSEAMQNFFQTPIYANLTIDKELVKATTEKSPYELFQELAKKNKLIKYLVDEFGAELIY</sequence>
<dbReference type="KEGG" id="cts:Ctha_0143"/>
<dbReference type="STRING" id="517418.Ctha_0143"/>
<dbReference type="AlphaFoldDB" id="B3QSX1"/>
<dbReference type="EMBL" id="CP001100">
    <property type="protein sequence ID" value="ACF12614.1"/>
    <property type="molecule type" value="Genomic_DNA"/>
</dbReference>
<dbReference type="HOGENOM" id="CLU_1406538_0_0_10"/>
<feature type="compositionally biased region" description="Basic and acidic residues" evidence="1">
    <location>
        <begin position="57"/>
        <end position="67"/>
    </location>
</feature>
<evidence type="ECO:0000313" key="3">
    <source>
        <dbReference type="Proteomes" id="UP000001208"/>
    </source>
</evidence>
<dbReference type="Proteomes" id="UP000001208">
    <property type="component" value="Chromosome"/>
</dbReference>
<keyword evidence="3" id="KW-1185">Reference proteome</keyword>
<reference evidence="2 3" key="1">
    <citation type="submission" date="2008-06" db="EMBL/GenBank/DDBJ databases">
        <title>Complete sequence of Chloroherpeton thalassium ATCC 35110.</title>
        <authorList>
            <consortium name="US DOE Joint Genome Institute"/>
            <person name="Lucas S."/>
            <person name="Copeland A."/>
            <person name="Lapidus A."/>
            <person name="Glavina del Rio T."/>
            <person name="Dalin E."/>
            <person name="Tice H."/>
            <person name="Bruce D."/>
            <person name="Goodwin L."/>
            <person name="Pitluck S."/>
            <person name="Schmutz J."/>
            <person name="Larimer F."/>
            <person name="Land M."/>
            <person name="Hauser L."/>
            <person name="Kyrpides N."/>
            <person name="Mikhailova N."/>
            <person name="Liu Z."/>
            <person name="Li T."/>
            <person name="Zhao F."/>
            <person name="Overmann J."/>
            <person name="Bryant D.A."/>
            <person name="Richardson P."/>
        </authorList>
    </citation>
    <scope>NUCLEOTIDE SEQUENCE [LARGE SCALE GENOMIC DNA]</scope>
    <source>
        <strain evidence="3">ATCC 35110 / GB-78</strain>
    </source>
</reference>
<proteinExistence type="predicted"/>